<feature type="signal peptide" evidence="2">
    <location>
        <begin position="1"/>
        <end position="24"/>
    </location>
</feature>
<reference evidence="4" key="1">
    <citation type="submission" date="2018-05" db="EMBL/GenBank/DDBJ databases">
        <authorList>
            <person name="Lu D."/>
        </authorList>
    </citation>
    <scope>NUCLEOTIDE SEQUENCE [LARGE SCALE GENOMIC DNA]</scope>
    <source>
        <strain evidence="4">F01</strain>
    </source>
</reference>
<dbReference type="EMBL" id="QFWX01000001">
    <property type="protein sequence ID" value="PXX93658.1"/>
    <property type="molecule type" value="Genomic_DNA"/>
</dbReference>
<dbReference type="AlphaFoldDB" id="A0A2V3ZQ91"/>
<comment type="caution">
    <text evidence="3">The sequence shown here is derived from an EMBL/GenBank/DDBJ whole genome shotgun (WGS) entry which is preliminary data.</text>
</comment>
<evidence type="ECO:0000256" key="2">
    <source>
        <dbReference type="SAM" id="SignalP"/>
    </source>
</evidence>
<keyword evidence="2" id="KW-0732">Signal</keyword>
<feature type="coiled-coil region" evidence="1">
    <location>
        <begin position="83"/>
        <end position="110"/>
    </location>
</feature>
<dbReference type="Gene3D" id="2.40.160.60">
    <property type="entry name" value="Outer membrane protein transport protein (OMPP1/FadL/TodX)"/>
    <property type="match status" value="1"/>
</dbReference>
<keyword evidence="1" id="KW-0175">Coiled coil</keyword>
<keyword evidence="4" id="KW-1185">Reference proteome</keyword>
<protein>
    <submittedName>
        <fullName evidence="3">Conjugal transfer protein TraF</fullName>
    </submittedName>
</protein>
<dbReference type="RefSeq" id="WP_114611583.1">
    <property type="nucleotide sequence ID" value="NZ_QFWX01000001.1"/>
</dbReference>
<dbReference type="Pfam" id="PF13729">
    <property type="entry name" value="TraF_2"/>
    <property type="match status" value="1"/>
</dbReference>
<proteinExistence type="predicted"/>
<evidence type="ECO:0000313" key="3">
    <source>
        <dbReference type="EMBL" id="PXX93658.1"/>
    </source>
</evidence>
<gene>
    <name evidence="3" type="ORF">DIT71_02340</name>
</gene>
<accession>A0A2V3ZQ91</accession>
<feature type="chain" id="PRO_5016162084" evidence="2">
    <location>
        <begin position="25"/>
        <end position="434"/>
    </location>
</feature>
<reference evidence="3 4" key="2">
    <citation type="submission" date="2018-06" db="EMBL/GenBank/DDBJ databases">
        <title>Marinobactersediminissp. nov, a moderately halophilic bacterium isolated from marine solar saltern.</title>
        <authorList>
            <person name="Zhang Y."/>
        </authorList>
    </citation>
    <scope>NUCLEOTIDE SEQUENCE [LARGE SCALE GENOMIC DNA]</scope>
    <source>
        <strain evidence="3 4">F01</strain>
    </source>
</reference>
<sequence length="434" mass="46376">MTENRLTKLSLAIGLSIATTSAMASPQAFMSARSFAMGGTGVAVATPSTAPASNPAMMAADHHSWNDDFGLQLLSLNARAADEEEVIDQVDDIQDVIDDLESRISSFKQNTSDQQAVQNGAADLRDRLTAFDDDTMRANIGLGLGFAVPGKSLSIGVFTNANLTATVRGDVSNQDTTLLDAIAEAPDATAVQAEINQVTNADGSLALTSKGKILASAVGEVGVSFARQFELSNGNQFQFGLSPKYVELRTFQYTESVSGFEDDESDDDQYQTDKSGFNLDMGAAYAFGEEKQWNAGIVIKNLIPMELDSAASRPELDEKVRTLELNPMATVGIAHKSDFHVVTAEVDLTKKEAFGFEDDTQWMAFGAEFDAFRYAQLRVGVRHNLASNDDNNGIEEKTQFTAGLGLNILGARVDIGGLFSDADMGAAIELGAAF</sequence>
<evidence type="ECO:0000256" key="1">
    <source>
        <dbReference type="SAM" id="Coils"/>
    </source>
</evidence>
<organism evidence="3 4">
    <name type="scientific">Marinobacter vulgaris</name>
    <dbReference type="NCBI Taxonomy" id="1928331"/>
    <lineage>
        <taxon>Bacteria</taxon>
        <taxon>Pseudomonadati</taxon>
        <taxon>Pseudomonadota</taxon>
        <taxon>Gammaproteobacteria</taxon>
        <taxon>Pseudomonadales</taxon>
        <taxon>Marinobacteraceae</taxon>
        <taxon>Marinobacter</taxon>
    </lineage>
</organism>
<dbReference type="OrthoDB" id="6077588at2"/>
<dbReference type="Proteomes" id="UP000253987">
    <property type="component" value="Unassembled WGS sequence"/>
</dbReference>
<evidence type="ECO:0000313" key="4">
    <source>
        <dbReference type="Proteomes" id="UP000253987"/>
    </source>
</evidence>
<dbReference type="InterPro" id="IPR032811">
    <property type="entry name" value="Put_conjugal_transfer"/>
</dbReference>
<name>A0A2V3ZQ91_9GAMM</name>